<dbReference type="CDD" id="cd07377">
    <property type="entry name" value="WHTH_GntR"/>
    <property type="match status" value="1"/>
</dbReference>
<dbReference type="InterPro" id="IPR036390">
    <property type="entry name" value="WH_DNA-bd_sf"/>
</dbReference>
<accession>A0ABQ5UQ36</accession>
<sequence length="251" mass="27824">MAAVKSKSKKHDDQKSAAKLLPKIERKSRTAEVLDALVQMIEAADLQIGDALPSETLLADQLGVGRSTIREALNRWEGLGLVRRRRGSGTYITANIKSSKGLGSTTTKLEAEGLLRILDVRRTLEKEVVQRAAQNISDGQIEKMRAAYKKMERLVNDGLRWREADHEFHAVIYEASGNTMFGQVIRDVDDAFHASKVDNSPFEDPAFGFRSVPLHANLCEAIARRSADDAVTAIIEILDLVEREVRSVSQS</sequence>
<dbReference type="Pfam" id="PF07729">
    <property type="entry name" value="FCD"/>
    <property type="match status" value="1"/>
</dbReference>
<evidence type="ECO:0000256" key="1">
    <source>
        <dbReference type="ARBA" id="ARBA00023015"/>
    </source>
</evidence>
<dbReference type="SUPFAM" id="SSF48008">
    <property type="entry name" value="GntR ligand-binding domain-like"/>
    <property type="match status" value="1"/>
</dbReference>
<dbReference type="Proteomes" id="UP001161405">
    <property type="component" value="Unassembled WGS sequence"/>
</dbReference>
<organism evidence="6 7">
    <name type="scientific">Maritalea porphyrae</name>
    <dbReference type="NCBI Taxonomy" id="880732"/>
    <lineage>
        <taxon>Bacteria</taxon>
        <taxon>Pseudomonadati</taxon>
        <taxon>Pseudomonadota</taxon>
        <taxon>Alphaproteobacteria</taxon>
        <taxon>Hyphomicrobiales</taxon>
        <taxon>Devosiaceae</taxon>
        <taxon>Maritalea</taxon>
    </lineage>
</organism>
<keyword evidence="7" id="KW-1185">Reference proteome</keyword>
<dbReference type="PROSITE" id="PS50949">
    <property type="entry name" value="HTH_GNTR"/>
    <property type="match status" value="1"/>
</dbReference>
<dbReference type="Gene3D" id="1.10.10.10">
    <property type="entry name" value="Winged helix-like DNA-binding domain superfamily/Winged helix DNA-binding domain"/>
    <property type="match status" value="1"/>
</dbReference>
<evidence type="ECO:0000256" key="2">
    <source>
        <dbReference type="ARBA" id="ARBA00023125"/>
    </source>
</evidence>
<dbReference type="InterPro" id="IPR036388">
    <property type="entry name" value="WH-like_DNA-bd_sf"/>
</dbReference>
<proteinExistence type="predicted"/>
<feature type="compositionally biased region" description="Basic and acidic residues" evidence="4">
    <location>
        <begin position="10"/>
        <end position="21"/>
    </location>
</feature>
<dbReference type="SUPFAM" id="SSF46785">
    <property type="entry name" value="Winged helix' DNA-binding domain"/>
    <property type="match status" value="1"/>
</dbReference>
<keyword evidence="3" id="KW-0804">Transcription</keyword>
<dbReference type="SMART" id="SM00345">
    <property type="entry name" value="HTH_GNTR"/>
    <property type="match status" value="1"/>
</dbReference>
<dbReference type="EMBL" id="BSNI01000002">
    <property type="protein sequence ID" value="GLQ17247.1"/>
    <property type="molecule type" value="Genomic_DNA"/>
</dbReference>
<keyword evidence="1" id="KW-0805">Transcription regulation</keyword>
<dbReference type="InterPro" id="IPR008920">
    <property type="entry name" value="TF_FadR/GntR_C"/>
</dbReference>
<dbReference type="InterPro" id="IPR000524">
    <property type="entry name" value="Tscrpt_reg_HTH_GntR"/>
</dbReference>
<feature type="region of interest" description="Disordered" evidence="4">
    <location>
        <begin position="1"/>
        <end position="21"/>
    </location>
</feature>
<dbReference type="PANTHER" id="PTHR43537">
    <property type="entry name" value="TRANSCRIPTIONAL REGULATOR, GNTR FAMILY"/>
    <property type="match status" value="1"/>
</dbReference>
<dbReference type="PANTHER" id="PTHR43537:SF5">
    <property type="entry name" value="UXU OPERON TRANSCRIPTIONAL REGULATOR"/>
    <property type="match status" value="1"/>
</dbReference>
<dbReference type="Gene3D" id="1.20.120.530">
    <property type="entry name" value="GntR ligand-binding domain-like"/>
    <property type="match status" value="1"/>
</dbReference>
<reference evidence="6" key="1">
    <citation type="journal article" date="2014" name="Int. J. Syst. Evol. Microbiol.">
        <title>Complete genome of a new Firmicutes species belonging to the dominant human colonic microbiota ('Ruminococcus bicirculans') reveals two chromosomes and a selective capacity to utilize plant glucans.</title>
        <authorList>
            <consortium name="NISC Comparative Sequencing Program"/>
            <person name="Wegmann U."/>
            <person name="Louis P."/>
            <person name="Goesmann A."/>
            <person name="Henrissat B."/>
            <person name="Duncan S.H."/>
            <person name="Flint H.J."/>
        </authorList>
    </citation>
    <scope>NUCLEOTIDE SEQUENCE</scope>
    <source>
        <strain evidence="6">NBRC 107169</strain>
    </source>
</reference>
<reference evidence="6" key="2">
    <citation type="submission" date="2023-01" db="EMBL/GenBank/DDBJ databases">
        <title>Draft genome sequence of Maritalea porphyrae strain NBRC 107169.</title>
        <authorList>
            <person name="Sun Q."/>
            <person name="Mori K."/>
        </authorList>
    </citation>
    <scope>NUCLEOTIDE SEQUENCE</scope>
    <source>
        <strain evidence="6">NBRC 107169</strain>
    </source>
</reference>
<keyword evidence="2" id="KW-0238">DNA-binding</keyword>
<feature type="domain" description="HTH gntR-type" evidence="5">
    <location>
        <begin position="27"/>
        <end position="95"/>
    </location>
</feature>
<evidence type="ECO:0000256" key="3">
    <source>
        <dbReference type="ARBA" id="ARBA00023163"/>
    </source>
</evidence>
<evidence type="ECO:0000256" key="4">
    <source>
        <dbReference type="SAM" id="MobiDB-lite"/>
    </source>
</evidence>
<evidence type="ECO:0000259" key="5">
    <source>
        <dbReference type="PROSITE" id="PS50949"/>
    </source>
</evidence>
<dbReference type="PRINTS" id="PR00035">
    <property type="entry name" value="HTHGNTR"/>
</dbReference>
<name>A0ABQ5UQ36_9HYPH</name>
<dbReference type="SMART" id="SM00895">
    <property type="entry name" value="FCD"/>
    <property type="match status" value="1"/>
</dbReference>
<dbReference type="Pfam" id="PF00392">
    <property type="entry name" value="GntR"/>
    <property type="match status" value="1"/>
</dbReference>
<dbReference type="InterPro" id="IPR011711">
    <property type="entry name" value="GntR_C"/>
</dbReference>
<evidence type="ECO:0000313" key="6">
    <source>
        <dbReference type="EMBL" id="GLQ17247.1"/>
    </source>
</evidence>
<comment type="caution">
    <text evidence="6">The sequence shown here is derived from an EMBL/GenBank/DDBJ whole genome shotgun (WGS) entry which is preliminary data.</text>
</comment>
<protein>
    <submittedName>
        <fullName evidence="6">GntR family transcriptional regulator</fullName>
    </submittedName>
</protein>
<evidence type="ECO:0000313" key="7">
    <source>
        <dbReference type="Proteomes" id="UP001161405"/>
    </source>
</evidence>
<gene>
    <name evidence="6" type="ORF">GCM10007879_14960</name>
</gene>